<sequence>MSKPTKCISVTEGKELQASWVTSRAATLKTLIGGDDSREVFWSVDELQEFLDYVKEMSASQGIINPGVRVYFAAHNTDSNNKATVILAPTNGNSSASNNNYNIDPLNGGVTGWPPNNY</sequence>
<name>A0A3L9YH42_9FLAO</name>
<evidence type="ECO:0000313" key="2">
    <source>
        <dbReference type="Proteomes" id="UP000271339"/>
    </source>
</evidence>
<dbReference type="OrthoDB" id="1440507at2"/>
<accession>A0A3L9YH42</accession>
<dbReference type="AlphaFoldDB" id="A0A3L9YH42"/>
<organism evidence="1 2">
    <name type="scientific">Ulvibacter antarcticus</name>
    <dbReference type="NCBI Taxonomy" id="442714"/>
    <lineage>
        <taxon>Bacteria</taxon>
        <taxon>Pseudomonadati</taxon>
        <taxon>Bacteroidota</taxon>
        <taxon>Flavobacteriia</taxon>
        <taxon>Flavobacteriales</taxon>
        <taxon>Flavobacteriaceae</taxon>
        <taxon>Ulvibacter</taxon>
    </lineage>
</organism>
<gene>
    <name evidence="1" type="ORF">BXY75_2257</name>
</gene>
<evidence type="ECO:0000313" key="1">
    <source>
        <dbReference type="EMBL" id="RMA58877.1"/>
    </source>
</evidence>
<keyword evidence="2" id="KW-1185">Reference proteome</keyword>
<reference evidence="1 2" key="1">
    <citation type="submission" date="2018-10" db="EMBL/GenBank/DDBJ databases">
        <title>Genomic Encyclopedia of Archaeal and Bacterial Type Strains, Phase II (KMG-II): from individual species to whole genera.</title>
        <authorList>
            <person name="Goeker M."/>
        </authorList>
    </citation>
    <scope>NUCLEOTIDE SEQUENCE [LARGE SCALE GENOMIC DNA]</scope>
    <source>
        <strain evidence="1 2">DSM 23424</strain>
    </source>
</reference>
<dbReference type="Proteomes" id="UP000271339">
    <property type="component" value="Unassembled WGS sequence"/>
</dbReference>
<proteinExistence type="predicted"/>
<comment type="caution">
    <text evidence="1">The sequence shown here is derived from an EMBL/GenBank/DDBJ whole genome shotgun (WGS) entry which is preliminary data.</text>
</comment>
<dbReference type="EMBL" id="REFC01000013">
    <property type="protein sequence ID" value="RMA58877.1"/>
    <property type="molecule type" value="Genomic_DNA"/>
</dbReference>
<dbReference type="RefSeq" id="WP_121907813.1">
    <property type="nucleotide sequence ID" value="NZ_REFC01000013.1"/>
</dbReference>
<protein>
    <submittedName>
        <fullName evidence="1">Uncharacterized protein</fullName>
    </submittedName>
</protein>